<evidence type="ECO:0000256" key="2">
    <source>
        <dbReference type="ARBA" id="ARBA00023004"/>
    </source>
</evidence>
<dbReference type="SUPFAM" id="SSF54862">
    <property type="entry name" value="4Fe-4S ferredoxins"/>
    <property type="match status" value="1"/>
</dbReference>
<dbReference type="GO" id="GO:0051536">
    <property type="term" value="F:iron-sulfur cluster binding"/>
    <property type="evidence" value="ECO:0007669"/>
    <property type="project" value="UniProtKB-KW"/>
</dbReference>
<dbReference type="InterPro" id="IPR027631">
    <property type="entry name" value="Mono_FeFe_hydrog"/>
</dbReference>
<keyword evidence="1" id="KW-0479">Metal-binding</keyword>
<dbReference type="PROSITE" id="PS51379">
    <property type="entry name" value="4FE4S_FER_2"/>
    <property type="match status" value="3"/>
</dbReference>
<comment type="caution">
    <text evidence="5">The sequence shown here is derived from an EMBL/GenBank/DDBJ whole genome shotgun (WGS) entry which is preliminary data.</text>
</comment>
<accession>A0A9D2SEU3</accession>
<evidence type="ECO:0000256" key="1">
    <source>
        <dbReference type="ARBA" id="ARBA00022723"/>
    </source>
</evidence>
<evidence type="ECO:0000313" key="5">
    <source>
        <dbReference type="EMBL" id="HJB96963.1"/>
    </source>
</evidence>
<organism evidence="5 6">
    <name type="scientific">Candidatus Acutalibacter pullicola</name>
    <dbReference type="NCBI Taxonomy" id="2838417"/>
    <lineage>
        <taxon>Bacteria</taxon>
        <taxon>Bacillati</taxon>
        <taxon>Bacillota</taxon>
        <taxon>Clostridia</taxon>
        <taxon>Eubacteriales</taxon>
        <taxon>Acutalibacteraceae</taxon>
        <taxon>Acutalibacter</taxon>
    </lineage>
</organism>
<dbReference type="PANTHER" id="PTHR11615">
    <property type="entry name" value="NITRATE, FORMATE, IRON DEHYDROGENASE"/>
    <property type="match status" value="1"/>
</dbReference>
<dbReference type="AlphaFoldDB" id="A0A9D2SEU3"/>
<dbReference type="Pfam" id="PF25160">
    <property type="entry name" value="LdpA_Fe-S-bd"/>
    <property type="match status" value="1"/>
</dbReference>
<sequence>MRGIETRIQMIRHQIFREVARMAYEQEKPVAEQIEKLPYKIIPGEVANFRNDVFLERAIVGERLRLAMGLPCRGAGEQAPLSEGIEDADKPETYYTPPLINVIKFACNACPEKRVLVTEGCMGCLAHPCVEVCPKDAVHVDRTMGRAQIDPEKCVKCGRCADACGYHAIIVQERPCAAACGVDAIHSDQQGKADINYDKCVSCGMCLVNCPFGAIADKSQIFQVIRGIQTGEKIYAAMAPAFVGQFGPKVTAGKLRAAVKKLGFADVFEVAIGADLCAVQEAEDFLENVPEKLPFMATSCCPAWAAMAKKIFPSHAQCVSMALTPMTLTARLIKHTRPGSKVVFIGPCSAKKLEAMDPTVRSEVDFVLTFEEMAGIFAAKGIDLETIEERPGGVNDSSADGRGFAVSGGVARAVTDVIQEKAPDRTVQVTCAEGLQDCRKLMALATKTGKYNGFLLEGMACPGGCVAGAGTIQPIGKSSASVKAYAAKASHPNADQTKWVEELEHLVDFSQTKSTEQ</sequence>
<dbReference type="Gene3D" id="3.30.70.20">
    <property type="match status" value="2"/>
</dbReference>
<feature type="domain" description="4Fe-4S ferredoxin-type" evidence="4">
    <location>
        <begin position="145"/>
        <end position="174"/>
    </location>
</feature>
<dbReference type="CDD" id="cd10549">
    <property type="entry name" value="MtMvhB_like"/>
    <property type="match status" value="1"/>
</dbReference>
<feature type="domain" description="4Fe-4S ferredoxin-type" evidence="4">
    <location>
        <begin position="191"/>
        <end position="220"/>
    </location>
</feature>
<reference evidence="5" key="2">
    <citation type="submission" date="2021-04" db="EMBL/GenBank/DDBJ databases">
        <authorList>
            <person name="Gilroy R."/>
        </authorList>
    </citation>
    <scope>NUCLEOTIDE SEQUENCE</scope>
    <source>
        <strain evidence="5">CHK185-1770</strain>
    </source>
</reference>
<dbReference type="GO" id="GO:0046872">
    <property type="term" value="F:metal ion binding"/>
    <property type="evidence" value="ECO:0007669"/>
    <property type="project" value="UniProtKB-KW"/>
</dbReference>
<protein>
    <submittedName>
        <fullName evidence="5">4Fe-4S dicluster domain-containing protein</fullName>
    </submittedName>
</protein>
<dbReference type="InterPro" id="IPR009016">
    <property type="entry name" value="Fe_hydrogenase"/>
</dbReference>
<dbReference type="Pfam" id="PF00037">
    <property type="entry name" value="Fer4"/>
    <property type="match status" value="1"/>
</dbReference>
<dbReference type="Proteomes" id="UP000826793">
    <property type="component" value="Unassembled WGS sequence"/>
</dbReference>
<dbReference type="Pfam" id="PF02906">
    <property type="entry name" value="Fe_hyd_lg_C"/>
    <property type="match status" value="1"/>
</dbReference>
<proteinExistence type="predicted"/>
<name>A0A9D2SEU3_9FIRM</name>
<dbReference type="EMBL" id="DWXG01000002">
    <property type="protein sequence ID" value="HJB96963.1"/>
    <property type="molecule type" value="Genomic_DNA"/>
</dbReference>
<keyword evidence="2" id="KW-0408">Iron</keyword>
<dbReference type="InterPro" id="IPR017900">
    <property type="entry name" value="4Fe4S_Fe_S_CS"/>
</dbReference>
<dbReference type="Gene3D" id="3.40.950.10">
    <property type="entry name" value="Fe-only Hydrogenase (Larger Subunit), Chain L, domain 3"/>
    <property type="match status" value="1"/>
</dbReference>
<reference evidence="5" key="1">
    <citation type="journal article" date="2021" name="PeerJ">
        <title>Extensive microbial diversity within the chicken gut microbiome revealed by metagenomics and culture.</title>
        <authorList>
            <person name="Gilroy R."/>
            <person name="Ravi A."/>
            <person name="Getino M."/>
            <person name="Pursley I."/>
            <person name="Horton D.L."/>
            <person name="Alikhan N.F."/>
            <person name="Baker D."/>
            <person name="Gharbi K."/>
            <person name="Hall N."/>
            <person name="Watson M."/>
            <person name="Adriaenssens E.M."/>
            <person name="Foster-Nyarko E."/>
            <person name="Jarju S."/>
            <person name="Secka A."/>
            <person name="Antonio M."/>
            <person name="Oren A."/>
            <person name="Chaudhuri R.R."/>
            <person name="La Ragione R."/>
            <person name="Hildebrand F."/>
            <person name="Pallen M.J."/>
        </authorList>
    </citation>
    <scope>NUCLEOTIDE SEQUENCE</scope>
    <source>
        <strain evidence="5">CHK185-1770</strain>
    </source>
</reference>
<evidence type="ECO:0000313" key="6">
    <source>
        <dbReference type="Proteomes" id="UP000826793"/>
    </source>
</evidence>
<dbReference type="InterPro" id="IPR004108">
    <property type="entry name" value="Fe_hydrogenase_lsu_C"/>
</dbReference>
<feature type="domain" description="4Fe-4S ferredoxin-type" evidence="4">
    <location>
        <begin position="112"/>
        <end position="143"/>
    </location>
</feature>
<evidence type="ECO:0000259" key="4">
    <source>
        <dbReference type="PROSITE" id="PS51379"/>
    </source>
</evidence>
<dbReference type="InterPro" id="IPR057431">
    <property type="entry name" value="LdpA_Fe-S-bd"/>
</dbReference>
<gene>
    <name evidence="5" type="ORF">H9710_00075</name>
</gene>
<dbReference type="NCBIfam" id="TIGR04105">
    <property type="entry name" value="FeFe_hydrog_B1"/>
    <property type="match status" value="1"/>
</dbReference>
<dbReference type="InterPro" id="IPR017896">
    <property type="entry name" value="4Fe4S_Fe-S-bd"/>
</dbReference>
<keyword evidence="3" id="KW-0411">Iron-sulfur</keyword>
<dbReference type="SUPFAM" id="SSF53920">
    <property type="entry name" value="Fe-only hydrogenase"/>
    <property type="match status" value="1"/>
</dbReference>
<dbReference type="PROSITE" id="PS00198">
    <property type="entry name" value="4FE4S_FER_1"/>
    <property type="match status" value="2"/>
</dbReference>
<dbReference type="InterPro" id="IPR050340">
    <property type="entry name" value="Cytosolic_Fe-S_CAF"/>
</dbReference>
<evidence type="ECO:0000256" key="3">
    <source>
        <dbReference type="ARBA" id="ARBA00023014"/>
    </source>
</evidence>